<feature type="transmembrane region" description="Helical" evidence="6">
    <location>
        <begin position="317"/>
        <end position="335"/>
    </location>
</feature>
<name>U3TDN3_9CREN</name>
<dbReference type="EMBL" id="AP012489">
    <property type="protein sequence ID" value="BAN89474.1"/>
    <property type="molecule type" value="Genomic_DNA"/>
</dbReference>
<evidence type="ECO:0000256" key="6">
    <source>
        <dbReference type="SAM" id="Phobius"/>
    </source>
</evidence>
<evidence type="ECO:0000313" key="8">
    <source>
        <dbReference type="EMBL" id="BAN89474.1"/>
    </source>
</evidence>
<dbReference type="GeneID" id="17109580"/>
<reference evidence="8 9" key="1">
    <citation type="journal article" date="2013" name="Appl. Environ. Microbiol.">
        <title>Variation of the Virus-Related Elements within Syntenic Genomes of the Hyperthermophilic Archaeon Aeropyrum.</title>
        <authorList>
            <person name="Daifuku T."/>
            <person name="Yoshida T."/>
            <person name="Kitamura T."/>
            <person name="Kawaichi S."/>
            <person name="Inoue T."/>
            <person name="Nomura K."/>
            <person name="Yoshida Y."/>
            <person name="Kuno S."/>
            <person name="Sako Y."/>
        </authorList>
    </citation>
    <scope>NUCLEOTIDE SEQUENCE [LARGE SCALE GENOMIC DNA]</scope>
    <source>
        <strain evidence="8 9">SY1</strain>
    </source>
</reference>
<dbReference type="GO" id="GO:0022857">
    <property type="term" value="F:transmembrane transporter activity"/>
    <property type="evidence" value="ECO:0007669"/>
    <property type="project" value="InterPro"/>
</dbReference>
<protein>
    <submittedName>
        <fullName evidence="8">Amino acid transporter</fullName>
    </submittedName>
</protein>
<feature type="transmembrane region" description="Helical" evidence="6">
    <location>
        <begin position="223"/>
        <end position="245"/>
    </location>
</feature>
<dbReference type="AlphaFoldDB" id="U3TDN3"/>
<feature type="transmembrane region" description="Helical" evidence="6">
    <location>
        <begin position="372"/>
        <end position="393"/>
    </location>
</feature>
<keyword evidence="3 6" id="KW-0812">Transmembrane</keyword>
<feature type="transmembrane region" description="Helical" evidence="6">
    <location>
        <begin position="152"/>
        <end position="173"/>
    </location>
</feature>
<evidence type="ECO:0000256" key="1">
    <source>
        <dbReference type="ARBA" id="ARBA00004651"/>
    </source>
</evidence>
<feature type="transmembrane region" description="Helical" evidence="6">
    <location>
        <begin position="124"/>
        <end position="146"/>
    </location>
</feature>
<evidence type="ECO:0000256" key="2">
    <source>
        <dbReference type="ARBA" id="ARBA00022475"/>
    </source>
</evidence>
<dbReference type="SUPFAM" id="SSF81301">
    <property type="entry name" value="Nucleotidyltransferase"/>
    <property type="match status" value="1"/>
</dbReference>
<dbReference type="InterPro" id="IPR050367">
    <property type="entry name" value="APC_superfamily"/>
</dbReference>
<dbReference type="CDD" id="cd05403">
    <property type="entry name" value="NT_KNTase_like"/>
    <property type="match status" value="1"/>
</dbReference>
<proteinExistence type="predicted"/>
<keyword evidence="2" id="KW-1003">Cell membrane</keyword>
<dbReference type="GO" id="GO:0016779">
    <property type="term" value="F:nucleotidyltransferase activity"/>
    <property type="evidence" value="ECO:0007669"/>
    <property type="project" value="InterPro"/>
</dbReference>
<feature type="transmembrane region" description="Helical" evidence="6">
    <location>
        <begin position="399"/>
        <end position="417"/>
    </location>
</feature>
<accession>U3TDN3</accession>
<keyword evidence="5 6" id="KW-0472">Membrane</keyword>
<dbReference type="PANTHER" id="PTHR42770">
    <property type="entry name" value="AMINO ACID TRANSPORTER-RELATED"/>
    <property type="match status" value="1"/>
</dbReference>
<feature type="transmembrane region" description="Helical" evidence="6">
    <location>
        <begin position="341"/>
        <end position="360"/>
    </location>
</feature>
<dbReference type="InterPro" id="IPR002934">
    <property type="entry name" value="Polymerase_NTP_transf_dom"/>
</dbReference>
<dbReference type="STRING" id="1198449.ACAM_0005"/>
<dbReference type="Pfam" id="PF01909">
    <property type="entry name" value="NTP_transf_2"/>
    <property type="match status" value="1"/>
</dbReference>
<organism evidence="8 9">
    <name type="scientific">Aeropyrum camini SY1 = JCM 12091</name>
    <dbReference type="NCBI Taxonomy" id="1198449"/>
    <lineage>
        <taxon>Archaea</taxon>
        <taxon>Thermoproteota</taxon>
        <taxon>Thermoprotei</taxon>
        <taxon>Desulfurococcales</taxon>
        <taxon>Desulfurococcaceae</taxon>
        <taxon>Aeropyrum</taxon>
    </lineage>
</organism>
<dbReference type="Proteomes" id="UP000016887">
    <property type="component" value="Chromosome"/>
</dbReference>
<evidence type="ECO:0000256" key="3">
    <source>
        <dbReference type="ARBA" id="ARBA00022692"/>
    </source>
</evidence>
<keyword evidence="9" id="KW-1185">Reference proteome</keyword>
<gene>
    <name evidence="8" type="ORF">ACAM_0005</name>
</gene>
<feature type="domain" description="Polymerase nucleotidyl transferase" evidence="7">
    <location>
        <begin position="450"/>
        <end position="536"/>
    </location>
</feature>
<keyword evidence="4 6" id="KW-1133">Transmembrane helix</keyword>
<feature type="transmembrane region" description="Helical" evidence="6">
    <location>
        <begin position="92"/>
        <end position="112"/>
    </location>
</feature>
<evidence type="ECO:0000256" key="5">
    <source>
        <dbReference type="ARBA" id="ARBA00023136"/>
    </source>
</evidence>
<feature type="transmembrane region" description="Helical" evidence="6">
    <location>
        <begin position="185"/>
        <end position="203"/>
    </location>
</feature>
<dbReference type="Pfam" id="PF13520">
    <property type="entry name" value="AA_permease_2"/>
    <property type="match status" value="1"/>
</dbReference>
<dbReference type="GO" id="GO:0005886">
    <property type="term" value="C:plasma membrane"/>
    <property type="evidence" value="ECO:0007669"/>
    <property type="project" value="UniProtKB-SubCell"/>
</dbReference>
<dbReference type="PATRIC" id="fig|1198449.6.peg.5"/>
<dbReference type="RefSeq" id="WP_022540755.1">
    <property type="nucleotide sequence ID" value="NC_022521.1"/>
</dbReference>
<feature type="transmembrane region" description="Helical" evidence="6">
    <location>
        <begin position="12"/>
        <end position="33"/>
    </location>
</feature>
<dbReference type="InterPro" id="IPR002293">
    <property type="entry name" value="AA/rel_permease1"/>
</dbReference>
<dbReference type="PANTHER" id="PTHR42770:SF11">
    <property type="entry name" value="INNER MEMBRANE TRANSPORT PROTEIN YBAT"/>
    <property type="match status" value="1"/>
</dbReference>
<feature type="transmembrane region" description="Helical" evidence="6">
    <location>
        <begin position="40"/>
        <end position="61"/>
    </location>
</feature>
<dbReference type="eggNOG" id="arCOG01205">
    <property type="taxonomic scope" value="Archaea"/>
</dbReference>
<evidence type="ECO:0000256" key="4">
    <source>
        <dbReference type="ARBA" id="ARBA00022989"/>
    </source>
</evidence>
<comment type="subcellular location">
    <subcellularLocation>
        <location evidence="1">Cell membrane</location>
        <topology evidence="1">Multi-pass membrane protein</topology>
    </subcellularLocation>
</comment>
<sequence length="538" mass="57624">MAGKGGEKLGFWEVFSIGVGGMIGGGIFATLGLSLELAGAAAPLAFLFAGSIAIITSYSYAKLSSRYPSEGGTIEFVVRAYGDSVFTGGLNLMLLASYIVMISLYAHAFGSYGASMIPCCQRGAYIALVLLVISGLTLVNMLGAILSGRVELGLVVFKLLVLLLVAVVSIPLVDWNRLDTREWPSIVRVIAGGMIIFLAYEGFELVANTAKDVRDTTTLRKGLYASVITVITIYVLIALVSAGTLSPETVQKARDYALAVLVEPVLGKIGFALVVAAALASTSSAINATLYGSARVSYIIAKYGEAPQLLGKRIWRGAYEGLLVIGALSLILALYASLEQISTAGSGGFLIIFTAVNLAAYRLRRQTGANPLITLAGFTLSLTALAVLVYQMASINSRELAVLAVLLVGSMAVEALYRGLRDRRLPRIIDPSLKAREVLIGEWRSLVARAAEVIKREIADAEVYVTGSLARGEYERSGDIDLVVSTPEPLSPQEVKQLEEKLVQELNLPPSHPLHIHAVTRDRLENFKHKIKIEMEKS</sequence>
<dbReference type="InterPro" id="IPR043519">
    <property type="entry name" value="NT_sf"/>
</dbReference>
<dbReference type="Gene3D" id="3.30.460.10">
    <property type="entry name" value="Beta Polymerase, domain 2"/>
    <property type="match status" value="1"/>
</dbReference>
<dbReference type="Gene3D" id="1.20.1740.10">
    <property type="entry name" value="Amino acid/polyamine transporter I"/>
    <property type="match status" value="1"/>
</dbReference>
<evidence type="ECO:0000313" key="9">
    <source>
        <dbReference type="Proteomes" id="UP000016887"/>
    </source>
</evidence>
<evidence type="ECO:0000259" key="7">
    <source>
        <dbReference type="Pfam" id="PF01909"/>
    </source>
</evidence>
<dbReference type="KEGG" id="acj:ACAM_0005"/>